<gene>
    <name evidence="2" type="ORF">LSH36_181g02000</name>
</gene>
<name>A0AAD9JS29_9ANNE</name>
<protein>
    <submittedName>
        <fullName evidence="2">Uncharacterized protein</fullName>
    </submittedName>
</protein>
<sequence length="123" mass="14009">MESDEIAFVDPELNSNDDDPDGDKEPDGDMDPGTSVVITTSRSVIIEPVLAMFSASFLSCNTLISQLVYTIVAYQNNFTLVRIRLHMWLHGHRRSGLTRDEIIKKYFHSSNVNELLQFVQYLN</sequence>
<dbReference type="AlphaFoldDB" id="A0AAD9JS29"/>
<evidence type="ECO:0000256" key="1">
    <source>
        <dbReference type="SAM" id="MobiDB-lite"/>
    </source>
</evidence>
<feature type="region of interest" description="Disordered" evidence="1">
    <location>
        <begin position="1"/>
        <end position="33"/>
    </location>
</feature>
<keyword evidence="3" id="KW-1185">Reference proteome</keyword>
<dbReference type="EMBL" id="JAODUP010000181">
    <property type="protein sequence ID" value="KAK2157922.1"/>
    <property type="molecule type" value="Genomic_DNA"/>
</dbReference>
<accession>A0AAD9JS29</accession>
<proteinExistence type="predicted"/>
<organism evidence="2 3">
    <name type="scientific">Paralvinella palmiformis</name>
    <dbReference type="NCBI Taxonomy" id="53620"/>
    <lineage>
        <taxon>Eukaryota</taxon>
        <taxon>Metazoa</taxon>
        <taxon>Spiralia</taxon>
        <taxon>Lophotrochozoa</taxon>
        <taxon>Annelida</taxon>
        <taxon>Polychaeta</taxon>
        <taxon>Sedentaria</taxon>
        <taxon>Canalipalpata</taxon>
        <taxon>Terebellida</taxon>
        <taxon>Terebelliformia</taxon>
        <taxon>Alvinellidae</taxon>
        <taxon>Paralvinella</taxon>
    </lineage>
</organism>
<feature type="compositionally biased region" description="Acidic residues" evidence="1">
    <location>
        <begin position="15"/>
        <end position="30"/>
    </location>
</feature>
<evidence type="ECO:0000313" key="3">
    <source>
        <dbReference type="Proteomes" id="UP001208570"/>
    </source>
</evidence>
<evidence type="ECO:0000313" key="2">
    <source>
        <dbReference type="EMBL" id="KAK2157922.1"/>
    </source>
</evidence>
<reference evidence="2" key="1">
    <citation type="journal article" date="2023" name="Mol. Biol. Evol.">
        <title>Third-Generation Sequencing Reveals the Adaptive Role of the Epigenome in Three Deep-Sea Polychaetes.</title>
        <authorList>
            <person name="Perez M."/>
            <person name="Aroh O."/>
            <person name="Sun Y."/>
            <person name="Lan Y."/>
            <person name="Juniper S.K."/>
            <person name="Young C.R."/>
            <person name="Angers B."/>
            <person name="Qian P.Y."/>
        </authorList>
    </citation>
    <scope>NUCLEOTIDE SEQUENCE</scope>
    <source>
        <strain evidence="2">P08H-3</strain>
    </source>
</reference>
<comment type="caution">
    <text evidence="2">The sequence shown here is derived from an EMBL/GenBank/DDBJ whole genome shotgun (WGS) entry which is preliminary data.</text>
</comment>
<dbReference type="Proteomes" id="UP001208570">
    <property type="component" value="Unassembled WGS sequence"/>
</dbReference>